<dbReference type="Proteomes" id="UP000245362">
    <property type="component" value="Unassembled WGS sequence"/>
</dbReference>
<dbReference type="NCBIfam" id="TIGR01064">
    <property type="entry name" value="pyruv_kin"/>
    <property type="match status" value="1"/>
</dbReference>
<evidence type="ECO:0000256" key="2">
    <source>
        <dbReference type="ARBA" id="ARBA00008663"/>
    </source>
</evidence>
<keyword evidence="4 13" id="KW-0808">Transferase</keyword>
<evidence type="ECO:0000256" key="3">
    <source>
        <dbReference type="ARBA" id="ARBA00012142"/>
    </source>
</evidence>
<reference evidence="16 17" key="1">
    <citation type="submission" date="2018-05" db="EMBL/GenBank/DDBJ databases">
        <title>Vibrio limimaris sp. nov., isolated from marine sediment.</title>
        <authorList>
            <person name="Li C.-M."/>
        </authorList>
    </citation>
    <scope>NUCLEOTIDE SEQUENCE [LARGE SCALE GENOMIC DNA]</scope>
    <source>
        <strain evidence="16 17">E4404</strain>
    </source>
</reference>
<dbReference type="InterPro" id="IPR040442">
    <property type="entry name" value="Pyrv_kinase-like_dom_sf"/>
</dbReference>
<name>A0A2U3B9U1_9VIBR</name>
<dbReference type="InterPro" id="IPR015813">
    <property type="entry name" value="Pyrv/PenolPyrv_kinase-like_dom"/>
</dbReference>
<feature type="domain" description="Pyruvate kinase barrel" evidence="14">
    <location>
        <begin position="3"/>
        <end position="329"/>
    </location>
</feature>
<dbReference type="SUPFAM" id="SSF52935">
    <property type="entry name" value="PK C-terminal domain-like"/>
    <property type="match status" value="1"/>
</dbReference>
<comment type="caution">
    <text evidence="16">The sequence shown here is derived from an EMBL/GenBank/DDBJ whole genome shotgun (WGS) entry which is preliminary data.</text>
</comment>
<dbReference type="SUPFAM" id="SSF50800">
    <property type="entry name" value="PK beta-barrel domain-like"/>
    <property type="match status" value="1"/>
</dbReference>
<keyword evidence="11 16" id="KW-0670">Pyruvate</keyword>
<dbReference type="InterPro" id="IPR015795">
    <property type="entry name" value="Pyrv_Knase_C"/>
</dbReference>
<comment type="pathway">
    <text evidence="1 13">Carbohydrate degradation; glycolysis; pyruvate from D-glyceraldehyde 3-phosphate: step 5/5.</text>
</comment>
<dbReference type="GO" id="GO:0030955">
    <property type="term" value="F:potassium ion binding"/>
    <property type="evidence" value="ECO:0007669"/>
    <property type="project" value="UniProtKB-UniRule"/>
</dbReference>
<dbReference type="UniPathway" id="UPA00109">
    <property type="reaction ID" value="UER00188"/>
</dbReference>
<evidence type="ECO:0000259" key="14">
    <source>
        <dbReference type="Pfam" id="PF00224"/>
    </source>
</evidence>
<keyword evidence="6" id="KW-0547">Nucleotide-binding</keyword>
<evidence type="ECO:0000256" key="9">
    <source>
        <dbReference type="ARBA" id="ARBA00022842"/>
    </source>
</evidence>
<dbReference type="PRINTS" id="PR01050">
    <property type="entry name" value="PYRUVTKNASE"/>
</dbReference>
<evidence type="ECO:0000256" key="5">
    <source>
        <dbReference type="ARBA" id="ARBA00022723"/>
    </source>
</evidence>
<keyword evidence="8" id="KW-0067">ATP-binding</keyword>
<evidence type="ECO:0000256" key="7">
    <source>
        <dbReference type="ARBA" id="ARBA00022777"/>
    </source>
</evidence>
<keyword evidence="5" id="KW-0479">Metal-binding</keyword>
<dbReference type="AlphaFoldDB" id="A0A2U3B9U1"/>
<evidence type="ECO:0000256" key="10">
    <source>
        <dbReference type="ARBA" id="ARBA00023152"/>
    </source>
</evidence>
<dbReference type="Gene3D" id="3.40.1380.20">
    <property type="entry name" value="Pyruvate kinase, C-terminal domain"/>
    <property type="match status" value="1"/>
</dbReference>
<keyword evidence="9 13" id="KW-0460">Magnesium</keyword>
<gene>
    <name evidence="16" type="primary">pyk</name>
    <name evidence="16" type="ORF">DI392_08910</name>
</gene>
<evidence type="ECO:0000256" key="12">
    <source>
        <dbReference type="NCBIfam" id="TIGR01064"/>
    </source>
</evidence>
<evidence type="ECO:0000313" key="16">
    <source>
        <dbReference type="EMBL" id="PWI33576.1"/>
    </source>
</evidence>
<dbReference type="InterPro" id="IPR011037">
    <property type="entry name" value="Pyrv_Knase-like_insert_dom_sf"/>
</dbReference>
<dbReference type="SUPFAM" id="SSF51621">
    <property type="entry name" value="Phosphoenolpyruvate/pyruvate domain"/>
    <property type="match status" value="1"/>
</dbReference>
<evidence type="ECO:0000259" key="15">
    <source>
        <dbReference type="Pfam" id="PF02887"/>
    </source>
</evidence>
<evidence type="ECO:0000313" key="17">
    <source>
        <dbReference type="Proteomes" id="UP000245362"/>
    </source>
</evidence>
<comment type="similarity">
    <text evidence="2 13">Belongs to the pyruvate kinase family.</text>
</comment>
<dbReference type="InterPro" id="IPR001697">
    <property type="entry name" value="Pyr_Knase"/>
</dbReference>
<protein>
    <recommendedName>
        <fullName evidence="3 12">Pyruvate kinase</fullName>
        <ecNumber evidence="3 12">2.7.1.40</ecNumber>
    </recommendedName>
</protein>
<dbReference type="RefSeq" id="WP_109319567.1">
    <property type="nucleotide sequence ID" value="NZ_QFWT01000004.1"/>
</dbReference>
<dbReference type="OrthoDB" id="9812123at2"/>
<dbReference type="GO" id="GO:0016301">
    <property type="term" value="F:kinase activity"/>
    <property type="evidence" value="ECO:0007669"/>
    <property type="project" value="UniProtKB-KW"/>
</dbReference>
<evidence type="ECO:0000256" key="11">
    <source>
        <dbReference type="ARBA" id="ARBA00023317"/>
    </source>
</evidence>
<dbReference type="PANTHER" id="PTHR11817">
    <property type="entry name" value="PYRUVATE KINASE"/>
    <property type="match status" value="1"/>
</dbReference>
<accession>A0A2U3B9U1</accession>
<evidence type="ECO:0000256" key="13">
    <source>
        <dbReference type="RuleBase" id="RU000504"/>
    </source>
</evidence>
<dbReference type="GO" id="GO:0004743">
    <property type="term" value="F:pyruvate kinase activity"/>
    <property type="evidence" value="ECO:0007669"/>
    <property type="project" value="UniProtKB-UniRule"/>
</dbReference>
<dbReference type="EMBL" id="QFWT01000004">
    <property type="protein sequence ID" value="PWI33576.1"/>
    <property type="molecule type" value="Genomic_DNA"/>
</dbReference>
<keyword evidence="17" id="KW-1185">Reference proteome</keyword>
<keyword evidence="7 13" id="KW-0418">Kinase</keyword>
<evidence type="ECO:0000256" key="4">
    <source>
        <dbReference type="ARBA" id="ARBA00022679"/>
    </source>
</evidence>
<feature type="domain" description="Pyruvate kinase C-terminal" evidence="15">
    <location>
        <begin position="367"/>
        <end position="459"/>
    </location>
</feature>
<comment type="catalytic activity">
    <reaction evidence="13">
        <text>pyruvate + ATP = phosphoenolpyruvate + ADP + H(+)</text>
        <dbReference type="Rhea" id="RHEA:18157"/>
        <dbReference type="ChEBI" id="CHEBI:15361"/>
        <dbReference type="ChEBI" id="CHEBI:15378"/>
        <dbReference type="ChEBI" id="CHEBI:30616"/>
        <dbReference type="ChEBI" id="CHEBI:58702"/>
        <dbReference type="ChEBI" id="CHEBI:456216"/>
        <dbReference type="EC" id="2.7.1.40"/>
    </reaction>
</comment>
<sequence>MCKTKIVATLGPATASEETLTQLIQSGVNVVRLNFSHGTADEHIARAHLVRDIATRLNRQVGVLVDLQGPKIRTSCFENQFVNLTAGDEFYLDSRMDEFAGNQQRVGLDYPELIADLVPGNQLLLDDGRIKLEVQDVCADEGWAKTRVVSGGKLSNRKGINLLGGGLSAPSLTDKDKQDIKTAAELQADFLAVSFPRNADDIEYARELAVAAGCDAHIIAKVERAEVVENQNVMDEVIKASDIIMVARGDLGVEVGDARLPAVQKQLINRARYYGKPVITATQMLESMIDNPTPTRAEVLDIANAVIDGTDAVMLSAESAAGKFPVESVQAMVRIARGAEESLDERLDNWEQLHHLCTTPGKSFALSSVMSASRSHQTLGVAILTEQGETPRLMSRCQTRAVIWALSNKPRLLAKLTLLRGVEPIYFAEAGGCSDKTDGVLGLLTQRAAQYAISSILLTQIDSVDGSGKRNICQLVDIPCDAIAA</sequence>
<dbReference type="GO" id="GO:0000287">
    <property type="term" value="F:magnesium ion binding"/>
    <property type="evidence" value="ECO:0007669"/>
    <property type="project" value="UniProtKB-UniRule"/>
</dbReference>
<dbReference type="InterPro" id="IPR015793">
    <property type="entry name" value="Pyrv_Knase_brl"/>
</dbReference>
<dbReference type="InterPro" id="IPR015806">
    <property type="entry name" value="Pyrv_Knase_insert_dom_sf"/>
</dbReference>
<evidence type="ECO:0000256" key="8">
    <source>
        <dbReference type="ARBA" id="ARBA00022840"/>
    </source>
</evidence>
<evidence type="ECO:0000256" key="6">
    <source>
        <dbReference type="ARBA" id="ARBA00022741"/>
    </source>
</evidence>
<dbReference type="EC" id="2.7.1.40" evidence="3 12"/>
<dbReference type="Gene3D" id="3.20.20.60">
    <property type="entry name" value="Phosphoenolpyruvate-binding domains"/>
    <property type="match status" value="1"/>
</dbReference>
<dbReference type="Pfam" id="PF00224">
    <property type="entry name" value="PK"/>
    <property type="match status" value="1"/>
</dbReference>
<proteinExistence type="inferred from homology"/>
<evidence type="ECO:0000256" key="1">
    <source>
        <dbReference type="ARBA" id="ARBA00004997"/>
    </source>
</evidence>
<dbReference type="FunFam" id="2.40.33.10:FF:000001">
    <property type="entry name" value="Pyruvate kinase"/>
    <property type="match status" value="1"/>
</dbReference>
<keyword evidence="10 13" id="KW-0324">Glycolysis</keyword>
<organism evidence="16 17">
    <name type="scientific">Vibrio albus</name>
    <dbReference type="NCBI Taxonomy" id="2200953"/>
    <lineage>
        <taxon>Bacteria</taxon>
        <taxon>Pseudomonadati</taxon>
        <taxon>Pseudomonadota</taxon>
        <taxon>Gammaproteobacteria</taxon>
        <taxon>Vibrionales</taxon>
        <taxon>Vibrionaceae</taxon>
        <taxon>Vibrio</taxon>
    </lineage>
</organism>
<dbReference type="NCBIfam" id="NF004491">
    <property type="entry name" value="PRK05826.1"/>
    <property type="match status" value="1"/>
</dbReference>
<dbReference type="Pfam" id="PF02887">
    <property type="entry name" value="PK_C"/>
    <property type="match status" value="1"/>
</dbReference>
<dbReference type="Gene3D" id="2.40.33.10">
    <property type="entry name" value="PK beta-barrel domain-like"/>
    <property type="match status" value="1"/>
</dbReference>
<dbReference type="InterPro" id="IPR036918">
    <property type="entry name" value="Pyrv_Knase_C_sf"/>
</dbReference>
<dbReference type="GO" id="GO:0005524">
    <property type="term" value="F:ATP binding"/>
    <property type="evidence" value="ECO:0007669"/>
    <property type="project" value="UniProtKB-KW"/>
</dbReference>